<proteinExistence type="predicted"/>
<reference evidence="1 2" key="2">
    <citation type="journal article" date="2022" name="Mol. Ecol. Resour.">
        <title>The genomes of chicory, endive, great burdock and yacon provide insights into Asteraceae paleo-polyploidization history and plant inulin production.</title>
        <authorList>
            <person name="Fan W."/>
            <person name="Wang S."/>
            <person name="Wang H."/>
            <person name="Wang A."/>
            <person name="Jiang F."/>
            <person name="Liu H."/>
            <person name="Zhao H."/>
            <person name="Xu D."/>
            <person name="Zhang Y."/>
        </authorList>
    </citation>
    <scope>NUCLEOTIDE SEQUENCE [LARGE SCALE GENOMIC DNA]</scope>
    <source>
        <strain evidence="2">cv. Punajuju</strain>
        <tissue evidence="1">Leaves</tissue>
    </source>
</reference>
<dbReference type="EMBL" id="CM042012">
    <property type="protein sequence ID" value="KAI3752398.1"/>
    <property type="molecule type" value="Genomic_DNA"/>
</dbReference>
<accession>A0ACB9E162</accession>
<comment type="caution">
    <text evidence="1">The sequence shown here is derived from an EMBL/GenBank/DDBJ whole genome shotgun (WGS) entry which is preliminary data.</text>
</comment>
<evidence type="ECO:0000313" key="2">
    <source>
        <dbReference type="Proteomes" id="UP001055811"/>
    </source>
</evidence>
<sequence>MKVKRKATSGPSDPKKMEKKRKGSEQTTPKRKQPKRSRKLTIRDESSESNTTPSIVQEEEEQHENRPPSPPPTTRPPTPPNTNAPPSPPKTTKPPTPPYTTTPLPPPFTIAQHTTTIHTTSFDLPPPPPPTTAPQTSIIHSSGIDFSLPEFDLHQSPPIQNLTSAAFFEAFHLAPLVAEGTSDEELPDGDFVLMKQYKILNSKLDTLIQAQTGFDPTKPTMGDITEEIETLEITLSKEIKDSVQQLEKRLVDQQDKIRSSFEHKLVSAVAEVDKKIQTFAEKVEHSNSKVMKALQELRSETQQSTKFEKQLDEARANIEELTATQAATEITKFTEELQKTNAVLNQDMVTRLRTVLQLLINFADRIARPQGRPAIAQHTGHASQGGERVVTMVTSAAATTTTAGPRF</sequence>
<keyword evidence="2" id="KW-1185">Reference proteome</keyword>
<name>A0ACB9E162_CICIN</name>
<dbReference type="Proteomes" id="UP001055811">
    <property type="component" value="Linkage Group LG04"/>
</dbReference>
<gene>
    <name evidence="1" type="ORF">L2E82_24418</name>
</gene>
<evidence type="ECO:0000313" key="1">
    <source>
        <dbReference type="EMBL" id="KAI3752398.1"/>
    </source>
</evidence>
<reference evidence="2" key="1">
    <citation type="journal article" date="2022" name="Mol. Ecol. Resour.">
        <title>The genomes of chicory, endive, great burdock and yacon provide insights into Asteraceae palaeo-polyploidization history and plant inulin production.</title>
        <authorList>
            <person name="Fan W."/>
            <person name="Wang S."/>
            <person name="Wang H."/>
            <person name="Wang A."/>
            <person name="Jiang F."/>
            <person name="Liu H."/>
            <person name="Zhao H."/>
            <person name="Xu D."/>
            <person name="Zhang Y."/>
        </authorList>
    </citation>
    <scope>NUCLEOTIDE SEQUENCE [LARGE SCALE GENOMIC DNA]</scope>
    <source>
        <strain evidence="2">cv. Punajuju</strain>
    </source>
</reference>
<protein>
    <submittedName>
        <fullName evidence="1">Uncharacterized protein</fullName>
    </submittedName>
</protein>
<organism evidence="1 2">
    <name type="scientific">Cichorium intybus</name>
    <name type="common">Chicory</name>
    <dbReference type="NCBI Taxonomy" id="13427"/>
    <lineage>
        <taxon>Eukaryota</taxon>
        <taxon>Viridiplantae</taxon>
        <taxon>Streptophyta</taxon>
        <taxon>Embryophyta</taxon>
        <taxon>Tracheophyta</taxon>
        <taxon>Spermatophyta</taxon>
        <taxon>Magnoliopsida</taxon>
        <taxon>eudicotyledons</taxon>
        <taxon>Gunneridae</taxon>
        <taxon>Pentapetalae</taxon>
        <taxon>asterids</taxon>
        <taxon>campanulids</taxon>
        <taxon>Asterales</taxon>
        <taxon>Asteraceae</taxon>
        <taxon>Cichorioideae</taxon>
        <taxon>Cichorieae</taxon>
        <taxon>Cichoriinae</taxon>
        <taxon>Cichorium</taxon>
    </lineage>
</organism>